<dbReference type="Proteomes" id="UP000702425">
    <property type="component" value="Unassembled WGS sequence"/>
</dbReference>
<accession>A0ABX2D7C7</accession>
<gene>
    <name evidence="2" type="ORF">E5S67_05293</name>
</gene>
<comment type="caution">
    <text evidence="2">The sequence shown here is derived from an EMBL/GenBank/DDBJ whole genome shotgun (WGS) entry which is preliminary data.</text>
</comment>
<evidence type="ECO:0000313" key="2">
    <source>
        <dbReference type="EMBL" id="NQE37520.1"/>
    </source>
</evidence>
<proteinExistence type="predicted"/>
<name>A0ABX2D7C7_9CYAN</name>
<feature type="region of interest" description="Disordered" evidence="1">
    <location>
        <begin position="1"/>
        <end position="33"/>
    </location>
</feature>
<protein>
    <submittedName>
        <fullName evidence="2">Uncharacterized protein</fullName>
    </submittedName>
</protein>
<feature type="compositionally biased region" description="Low complexity" evidence="1">
    <location>
        <begin position="118"/>
        <end position="129"/>
    </location>
</feature>
<organism evidence="2 3">
    <name type="scientific">Microcoleus asticus IPMA8</name>
    <dbReference type="NCBI Taxonomy" id="2563858"/>
    <lineage>
        <taxon>Bacteria</taxon>
        <taxon>Bacillati</taxon>
        <taxon>Cyanobacteriota</taxon>
        <taxon>Cyanophyceae</taxon>
        <taxon>Oscillatoriophycideae</taxon>
        <taxon>Oscillatoriales</taxon>
        <taxon>Microcoleaceae</taxon>
        <taxon>Microcoleus</taxon>
        <taxon>Microcoleus asticus</taxon>
    </lineage>
</organism>
<evidence type="ECO:0000256" key="1">
    <source>
        <dbReference type="SAM" id="MobiDB-lite"/>
    </source>
</evidence>
<dbReference type="RefSeq" id="WP_172191625.1">
    <property type="nucleotide sequence ID" value="NZ_CAWPPK010000041.1"/>
</dbReference>
<feature type="region of interest" description="Disordered" evidence="1">
    <location>
        <begin position="118"/>
        <end position="143"/>
    </location>
</feature>
<feature type="compositionally biased region" description="Polar residues" evidence="1">
    <location>
        <begin position="1"/>
        <end position="16"/>
    </location>
</feature>
<evidence type="ECO:0000313" key="3">
    <source>
        <dbReference type="Proteomes" id="UP000702425"/>
    </source>
</evidence>
<dbReference type="EMBL" id="SRRZ01000135">
    <property type="protein sequence ID" value="NQE37520.1"/>
    <property type="molecule type" value="Genomic_DNA"/>
</dbReference>
<keyword evidence="3" id="KW-1185">Reference proteome</keyword>
<reference evidence="2 3" key="1">
    <citation type="journal article" date="2020" name="Sci. Rep.">
        <title>A novel cyanobacterial geosmin producer, revising GeoA distribution and dispersion patterns in Bacteria.</title>
        <authorList>
            <person name="Churro C."/>
            <person name="Semedo-Aguiar A.P."/>
            <person name="Silva A.D."/>
            <person name="Pereira-Leal J.B."/>
            <person name="Leite R.B."/>
        </authorList>
    </citation>
    <scope>NUCLEOTIDE SEQUENCE [LARGE SCALE GENOMIC DNA]</scope>
    <source>
        <strain evidence="2 3">IPMA8</strain>
    </source>
</reference>
<sequence length="143" mass="15884">MNQEQHGQGQESTTSGIRGEEGGQSFHSDTYRSTALAGAGTRLGTQLLELDRENSSQGIGDFDPFGGVIDQLIDDAKKQLVKSQECIVWYRSEAEEYKQKLDNLVKLKELQQQQQQLMQQQQQALLQQQAESSNQNGGEAPAE</sequence>